<feature type="region of interest" description="Disordered" evidence="6">
    <location>
        <begin position="128"/>
        <end position="174"/>
    </location>
</feature>
<accession>A0A9C9TIW4</accession>
<proteinExistence type="predicted"/>
<feature type="compositionally biased region" description="Basic and acidic residues" evidence="6">
    <location>
        <begin position="133"/>
        <end position="154"/>
    </location>
</feature>
<dbReference type="AlphaFoldDB" id="A0A9C9TIW4"/>
<feature type="transmembrane region" description="Helical" evidence="7">
    <location>
        <begin position="97"/>
        <end position="118"/>
    </location>
</feature>
<keyword evidence="4 7" id="KW-1133">Transmembrane helix</keyword>
<dbReference type="EMBL" id="DRGN01000315">
    <property type="protein sequence ID" value="HEU02970.1"/>
    <property type="molecule type" value="Genomic_DNA"/>
</dbReference>
<dbReference type="GO" id="GO:0005886">
    <property type="term" value="C:plasma membrane"/>
    <property type="evidence" value="ECO:0007669"/>
    <property type="project" value="UniProtKB-SubCell"/>
</dbReference>
<gene>
    <name evidence="8" type="ORF">ENH89_22170</name>
</gene>
<dbReference type="Proteomes" id="UP000885680">
    <property type="component" value="Unassembled WGS sequence"/>
</dbReference>
<keyword evidence="2" id="KW-1003">Cell membrane</keyword>
<protein>
    <submittedName>
        <fullName evidence="8">Uncharacterized protein</fullName>
    </submittedName>
</protein>
<evidence type="ECO:0000256" key="5">
    <source>
        <dbReference type="ARBA" id="ARBA00023136"/>
    </source>
</evidence>
<comment type="subcellular location">
    <subcellularLocation>
        <location evidence="1">Cell membrane</location>
        <topology evidence="1">Multi-pass membrane protein</topology>
    </subcellularLocation>
</comment>
<evidence type="ECO:0000256" key="7">
    <source>
        <dbReference type="SAM" id="Phobius"/>
    </source>
</evidence>
<evidence type="ECO:0000256" key="2">
    <source>
        <dbReference type="ARBA" id="ARBA00022475"/>
    </source>
</evidence>
<name>A0A9C9TIW4_9HYPH</name>
<organism evidence="8 9">
    <name type="scientific">Aurantimonas coralicida</name>
    <dbReference type="NCBI Taxonomy" id="182270"/>
    <lineage>
        <taxon>Bacteria</taxon>
        <taxon>Pseudomonadati</taxon>
        <taxon>Pseudomonadota</taxon>
        <taxon>Alphaproteobacteria</taxon>
        <taxon>Hyphomicrobiales</taxon>
        <taxon>Aurantimonadaceae</taxon>
        <taxon>Aurantimonas</taxon>
    </lineage>
</organism>
<sequence>MPGSCRGFSNGKPAARLPGRKTARDRFNHTLAQIDTVSSSHESLLKRFEKRITRRPPTQIIDSEYDQTALVSFVLFVLSLYVWQIPPVHNAALLNSLIHWAMHLTMLATGLLFFAMVFGRRDVPSAPSAHSATLRDDRNEHPSGCDHSLQDHRSLSCRSPTRPRVNSSSGYLQA</sequence>
<evidence type="ECO:0000256" key="6">
    <source>
        <dbReference type="SAM" id="MobiDB-lite"/>
    </source>
</evidence>
<feature type="compositionally biased region" description="Polar residues" evidence="6">
    <location>
        <begin position="156"/>
        <end position="174"/>
    </location>
</feature>
<dbReference type="InterPro" id="IPR019108">
    <property type="entry name" value="Caa3_assmbl_CtaG-rel"/>
</dbReference>
<evidence type="ECO:0000313" key="8">
    <source>
        <dbReference type="EMBL" id="HEU02970.1"/>
    </source>
</evidence>
<evidence type="ECO:0000256" key="4">
    <source>
        <dbReference type="ARBA" id="ARBA00022989"/>
    </source>
</evidence>
<keyword evidence="5 7" id="KW-0472">Membrane</keyword>
<evidence type="ECO:0000256" key="1">
    <source>
        <dbReference type="ARBA" id="ARBA00004651"/>
    </source>
</evidence>
<dbReference type="Pfam" id="PF09678">
    <property type="entry name" value="Caa3_CtaG"/>
    <property type="match status" value="1"/>
</dbReference>
<evidence type="ECO:0000313" key="9">
    <source>
        <dbReference type="Proteomes" id="UP000885680"/>
    </source>
</evidence>
<feature type="transmembrane region" description="Helical" evidence="7">
    <location>
        <begin position="68"/>
        <end position="85"/>
    </location>
</feature>
<keyword evidence="3 7" id="KW-0812">Transmembrane</keyword>
<comment type="caution">
    <text evidence="8">The sequence shown here is derived from an EMBL/GenBank/DDBJ whole genome shotgun (WGS) entry which is preliminary data.</text>
</comment>
<feature type="region of interest" description="Disordered" evidence="6">
    <location>
        <begin position="1"/>
        <end position="20"/>
    </location>
</feature>
<reference evidence="8" key="1">
    <citation type="journal article" date="2020" name="mSystems">
        <title>Genome- and Community-Level Interaction Insights into Carbon Utilization and Element Cycling Functions of Hydrothermarchaeota in Hydrothermal Sediment.</title>
        <authorList>
            <person name="Zhou Z."/>
            <person name="Liu Y."/>
            <person name="Xu W."/>
            <person name="Pan J."/>
            <person name="Luo Z.H."/>
            <person name="Li M."/>
        </authorList>
    </citation>
    <scope>NUCLEOTIDE SEQUENCE</scope>
    <source>
        <strain evidence="8">HyVt-347</strain>
    </source>
</reference>
<evidence type="ECO:0000256" key="3">
    <source>
        <dbReference type="ARBA" id="ARBA00022692"/>
    </source>
</evidence>